<accession>A0ABY4D0T9</accession>
<dbReference type="Proteomes" id="UP000831113">
    <property type="component" value="Chromosome"/>
</dbReference>
<protein>
    <submittedName>
        <fullName evidence="2">T9SS type A sorting domain-containing protein</fullName>
    </submittedName>
</protein>
<feature type="domain" description="Secretion system C-terminal sorting" evidence="1">
    <location>
        <begin position="151"/>
        <end position="220"/>
    </location>
</feature>
<name>A0ABY4D0T9_9BACT</name>
<proteinExistence type="predicted"/>
<dbReference type="NCBIfam" id="TIGR04183">
    <property type="entry name" value="Por_Secre_tail"/>
    <property type="match status" value="1"/>
</dbReference>
<evidence type="ECO:0000313" key="3">
    <source>
        <dbReference type="Proteomes" id="UP000831113"/>
    </source>
</evidence>
<evidence type="ECO:0000259" key="1">
    <source>
        <dbReference type="Pfam" id="PF18962"/>
    </source>
</evidence>
<dbReference type="SUPFAM" id="SSF49478">
    <property type="entry name" value="Cna protein B-type domain"/>
    <property type="match status" value="1"/>
</dbReference>
<dbReference type="EMBL" id="CP094669">
    <property type="protein sequence ID" value="UOG76113.1"/>
    <property type="molecule type" value="Genomic_DNA"/>
</dbReference>
<dbReference type="RefSeq" id="WP_243800736.1">
    <property type="nucleotide sequence ID" value="NZ_CP094669.1"/>
</dbReference>
<sequence>MSRGTGVTASSGANAFVATGWATMGLDATDYFTFTIQPNAGFQLRLDSLVLDERRSGTGIRDWAVRSSLDNYTANIVTVTVPDDDMIRANRRVTLPAAFSALTTPVTFRIYGYNAEAATGSWRIDNVRTYGLIRTATLGTRNGVANSTISVFPNPANDMVSIRLNGKGTKVPVTVTDLTGRTVLSGTANADGTFDLRSLPAGSYIVLVKDGAASSSYKIVKQ</sequence>
<reference evidence="2 3" key="1">
    <citation type="submission" date="2022-03" db="EMBL/GenBank/DDBJ databases">
        <title>Hymenobactersp. isolated from the air.</title>
        <authorList>
            <person name="Won M."/>
            <person name="Kwon S.-W."/>
        </authorList>
    </citation>
    <scope>NUCLEOTIDE SEQUENCE [LARGE SCALE GENOMIC DNA]</scope>
    <source>
        <strain evidence="2 3">KACC 21982</strain>
    </source>
</reference>
<dbReference type="Pfam" id="PF18962">
    <property type="entry name" value="Por_Secre_tail"/>
    <property type="match status" value="1"/>
</dbReference>
<evidence type="ECO:0000313" key="2">
    <source>
        <dbReference type="EMBL" id="UOG76113.1"/>
    </source>
</evidence>
<keyword evidence="3" id="KW-1185">Reference proteome</keyword>
<dbReference type="InterPro" id="IPR026444">
    <property type="entry name" value="Secre_tail"/>
</dbReference>
<gene>
    <name evidence="2" type="ORF">MTX78_05820</name>
</gene>
<organism evidence="2 3">
    <name type="scientific">Hymenobacter tibetensis</name>
    <dbReference type="NCBI Taxonomy" id="497967"/>
    <lineage>
        <taxon>Bacteria</taxon>
        <taxon>Pseudomonadati</taxon>
        <taxon>Bacteroidota</taxon>
        <taxon>Cytophagia</taxon>
        <taxon>Cytophagales</taxon>
        <taxon>Hymenobacteraceae</taxon>
        <taxon>Hymenobacter</taxon>
    </lineage>
</organism>